<dbReference type="InterPro" id="IPR007356">
    <property type="entry name" value="tRNA_m1G_MeTrfase_euk"/>
</dbReference>
<comment type="catalytic activity">
    <reaction evidence="5">
        <text>guanosine(9) in tRNA + S-adenosyl-L-methionine = N(1)-methylguanosine(9) in tRNA + S-adenosyl-L-homocysteine + H(+)</text>
        <dbReference type="Rhea" id="RHEA:43156"/>
        <dbReference type="Rhea" id="RHEA-COMP:10367"/>
        <dbReference type="Rhea" id="RHEA-COMP:10368"/>
        <dbReference type="ChEBI" id="CHEBI:15378"/>
        <dbReference type="ChEBI" id="CHEBI:57856"/>
        <dbReference type="ChEBI" id="CHEBI:59789"/>
        <dbReference type="ChEBI" id="CHEBI:73542"/>
        <dbReference type="ChEBI" id="CHEBI:74269"/>
        <dbReference type="EC" id="2.1.1.221"/>
    </reaction>
</comment>
<dbReference type="GO" id="GO:0000049">
    <property type="term" value="F:tRNA binding"/>
    <property type="evidence" value="ECO:0007669"/>
    <property type="project" value="TreeGrafter"/>
</dbReference>
<dbReference type="EMBL" id="CM029038">
    <property type="protein sequence ID" value="KAG2653665.1"/>
    <property type="molecule type" value="Genomic_DNA"/>
</dbReference>
<dbReference type="OrthoDB" id="278300at2759"/>
<feature type="compositionally biased region" description="Low complexity" evidence="6">
    <location>
        <begin position="7"/>
        <end position="25"/>
    </location>
</feature>
<proteinExistence type="predicted"/>
<evidence type="ECO:0000256" key="3">
    <source>
        <dbReference type="ARBA" id="ARBA00022679"/>
    </source>
</evidence>
<evidence type="ECO:0000313" key="8">
    <source>
        <dbReference type="EMBL" id="KAG2653665.1"/>
    </source>
</evidence>
<evidence type="ECO:0000256" key="6">
    <source>
        <dbReference type="SAM" id="MobiDB-lite"/>
    </source>
</evidence>
<dbReference type="AlphaFoldDB" id="A0A8T0X2I6"/>
<feature type="region of interest" description="Disordered" evidence="6">
    <location>
        <begin position="1"/>
        <end position="61"/>
    </location>
</feature>
<keyword evidence="4" id="KW-0949">S-adenosyl-L-methionine</keyword>
<evidence type="ECO:0000256" key="5">
    <source>
        <dbReference type="ARBA" id="ARBA00048434"/>
    </source>
</evidence>
<dbReference type="GO" id="GO:0005634">
    <property type="term" value="C:nucleus"/>
    <property type="evidence" value="ECO:0007669"/>
    <property type="project" value="TreeGrafter"/>
</dbReference>
<evidence type="ECO:0000313" key="9">
    <source>
        <dbReference type="Proteomes" id="UP000823388"/>
    </source>
</evidence>
<dbReference type="PANTHER" id="PTHR13563">
    <property type="entry name" value="TRNA (GUANINE-9-) METHYLTRANSFERASE"/>
    <property type="match status" value="1"/>
</dbReference>
<protein>
    <recommendedName>
        <fullName evidence="1">tRNA (guanine(9)-N(1))-methyltransferase</fullName>
        <ecNumber evidence="1">2.1.1.221</ecNumber>
    </recommendedName>
</protein>
<dbReference type="PROSITE" id="PS51675">
    <property type="entry name" value="SAM_MT_TRM10"/>
    <property type="match status" value="1"/>
</dbReference>
<dbReference type="InterPro" id="IPR028564">
    <property type="entry name" value="MT_TRM10-typ"/>
</dbReference>
<evidence type="ECO:0000256" key="1">
    <source>
        <dbReference type="ARBA" id="ARBA00012797"/>
    </source>
</evidence>
<dbReference type="GO" id="GO:0002939">
    <property type="term" value="P:tRNA N1-guanine methylation"/>
    <property type="evidence" value="ECO:0007669"/>
    <property type="project" value="TreeGrafter"/>
</dbReference>
<dbReference type="Proteomes" id="UP000823388">
    <property type="component" value="Chromosome 1N"/>
</dbReference>
<name>A0A8T0X2I6_PANVG</name>
<feature type="compositionally biased region" description="Basic and acidic residues" evidence="6">
    <location>
        <begin position="32"/>
        <end position="61"/>
    </location>
</feature>
<accession>A0A8T0X2I6</accession>
<feature type="domain" description="SAM-dependent MTase TRM10-type" evidence="7">
    <location>
        <begin position="101"/>
        <end position="292"/>
    </location>
</feature>
<dbReference type="InterPro" id="IPR038459">
    <property type="entry name" value="MT_TRM10-typ_sf"/>
</dbReference>
<reference evidence="8" key="1">
    <citation type="submission" date="2020-05" db="EMBL/GenBank/DDBJ databases">
        <title>WGS assembly of Panicum virgatum.</title>
        <authorList>
            <person name="Lovell J.T."/>
            <person name="Jenkins J."/>
            <person name="Shu S."/>
            <person name="Juenger T.E."/>
            <person name="Schmutz J."/>
        </authorList>
    </citation>
    <scope>NUCLEOTIDE SEQUENCE</scope>
    <source>
        <strain evidence="8">AP13</strain>
    </source>
</reference>
<feature type="compositionally biased region" description="Acidic residues" evidence="6">
    <location>
        <begin position="320"/>
        <end position="346"/>
    </location>
</feature>
<dbReference type="EC" id="2.1.1.221" evidence="1"/>
<keyword evidence="2" id="KW-0489">Methyltransferase</keyword>
<comment type="caution">
    <text evidence="8">The sequence shown here is derived from an EMBL/GenBank/DDBJ whole genome shotgun (WGS) entry which is preliminary data.</text>
</comment>
<organism evidence="8 9">
    <name type="scientific">Panicum virgatum</name>
    <name type="common">Blackwell switchgrass</name>
    <dbReference type="NCBI Taxonomy" id="38727"/>
    <lineage>
        <taxon>Eukaryota</taxon>
        <taxon>Viridiplantae</taxon>
        <taxon>Streptophyta</taxon>
        <taxon>Embryophyta</taxon>
        <taxon>Tracheophyta</taxon>
        <taxon>Spermatophyta</taxon>
        <taxon>Magnoliopsida</taxon>
        <taxon>Liliopsida</taxon>
        <taxon>Poales</taxon>
        <taxon>Poaceae</taxon>
        <taxon>PACMAD clade</taxon>
        <taxon>Panicoideae</taxon>
        <taxon>Panicodae</taxon>
        <taxon>Paniceae</taxon>
        <taxon>Panicinae</taxon>
        <taxon>Panicum</taxon>
        <taxon>Panicum sect. Hiantes</taxon>
    </lineage>
</organism>
<dbReference type="GO" id="GO:0052905">
    <property type="term" value="F:tRNA (guanosine(9)-N1)-methyltransferase activity"/>
    <property type="evidence" value="ECO:0007669"/>
    <property type="project" value="UniProtKB-EC"/>
</dbReference>
<dbReference type="PANTHER" id="PTHR13563:SF13">
    <property type="entry name" value="TRNA METHYLTRANSFERASE 10 HOMOLOG A"/>
    <property type="match status" value="1"/>
</dbReference>
<feature type="compositionally biased region" description="Basic and acidic residues" evidence="6">
    <location>
        <begin position="354"/>
        <end position="366"/>
    </location>
</feature>
<feature type="region of interest" description="Disordered" evidence="6">
    <location>
        <begin position="291"/>
        <end position="396"/>
    </location>
</feature>
<evidence type="ECO:0000256" key="2">
    <source>
        <dbReference type="ARBA" id="ARBA00022603"/>
    </source>
</evidence>
<evidence type="ECO:0000256" key="4">
    <source>
        <dbReference type="ARBA" id="ARBA00022691"/>
    </source>
</evidence>
<keyword evidence="9" id="KW-1185">Reference proteome</keyword>
<dbReference type="CDD" id="cd18089">
    <property type="entry name" value="SPOUT_Trm10-like"/>
    <property type="match status" value="1"/>
</dbReference>
<sequence length="396" mass="43964">MADDAGVEQAAVAAGEGAQPPALSKSARKKLLKQERQAERKAARKAEEKERRRADVERRRREWEEALAAAPSDEARAEMVAARRETRRERVGRRAEERGARAERLRRAAEGAGQKVVLDLEFADLMRPNEIHSLTQQIMYCYAVNGRSANPAHLWLTGCSGEMATHLQRIPGYDKWIIEKAAKPYLEAFEDHKENLVYLTADAETVLDGLDMSKVYIIGGLVDRNRWKGITLKKAAEQGIQSAKLPIGNYLKMSSSQVLTVNQVFEIMLKFVETRDWKTAFFHVIPQRKRGEAGAGDGEAKVRLDDNDDVAEGARNGNLSEEDLEKVLDEVDDDDGVEELEDEETDVSNKRQCVRHEDAGAGDQDRSGAVAEATPAGVEATPQAGQAKESNDRGED</sequence>
<keyword evidence="3" id="KW-0808">Transferase</keyword>
<gene>
    <name evidence="8" type="ORF">PVAP13_1NG467019</name>
</gene>
<dbReference type="Gene3D" id="3.40.1280.30">
    <property type="match status" value="1"/>
</dbReference>
<dbReference type="FunFam" id="3.40.1280.30:FF:000005">
    <property type="entry name" value="tRNA methyltransferase 10 A"/>
    <property type="match status" value="1"/>
</dbReference>
<evidence type="ECO:0000259" key="7">
    <source>
        <dbReference type="PROSITE" id="PS51675"/>
    </source>
</evidence>